<dbReference type="InterPro" id="IPR017853">
    <property type="entry name" value="GH"/>
</dbReference>
<comment type="similarity">
    <text evidence="1">Belongs to the glycosyl hydrolases 36 family.</text>
</comment>
<dbReference type="RefSeq" id="XP_003079863.2">
    <property type="nucleotide sequence ID" value="XM_003079815.2"/>
</dbReference>
<dbReference type="InterPro" id="IPR013785">
    <property type="entry name" value="Aldolase_TIM"/>
</dbReference>
<dbReference type="KEGG" id="ota:OT_ostta06g02320"/>
<proteinExistence type="inferred from homology"/>
<dbReference type="OrthoDB" id="4664297at2759"/>
<evidence type="ECO:0000313" key="5">
    <source>
        <dbReference type="EMBL" id="CEF98361.1"/>
    </source>
</evidence>
<protein>
    <recommendedName>
        <fullName evidence="2">galactinol--sucrose galactosyltransferase</fullName>
        <ecNumber evidence="2">2.4.1.82</ecNumber>
    </recommendedName>
</protein>
<dbReference type="InParanoid" id="A0A090M2D5"/>
<accession>A0A090M2D5</accession>
<organism evidence="5 6">
    <name type="scientific">Ostreococcus tauri</name>
    <name type="common">Marine green alga</name>
    <dbReference type="NCBI Taxonomy" id="70448"/>
    <lineage>
        <taxon>Eukaryota</taxon>
        <taxon>Viridiplantae</taxon>
        <taxon>Chlorophyta</taxon>
        <taxon>Mamiellophyceae</taxon>
        <taxon>Mamiellales</taxon>
        <taxon>Bathycoccaceae</taxon>
        <taxon>Ostreococcus</taxon>
    </lineage>
</organism>
<comment type="catalytic activity">
    <reaction evidence="4">
        <text>alpha-D-galactosyl-(1-&gt;3)-1D-myo-inositol + sucrose = raffinose + myo-inositol</text>
        <dbReference type="Rhea" id="RHEA:20161"/>
        <dbReference type="ChEBI" id="CHEBI:16634"/>
        <dbReference type="ChEBI" id="CHEBI:17268"/>
        <dbReference type="ChEBI" id="CHEBI:17505"/>
        <dbReference type="ChEBI" id="CHEBI:17992"/>
        <dbReference type="EC" id="2.4.1.82"/>
    </reaction>
</comment>
<dbReference type="Proteomes" id="UP000009170">
    <property type="component" value="Unassembled WGS sequence"/>
</dbReference>
<dbReference type="PANTHER" id="PTHR31268:SF32">
    <property type="entry name" value="GALACTINOL--SUCROSE GALACTOSYLTRANSFERASE 2-RELATED"/>
    <property type="match status" value="1"/>
</dbReference>
<dbReference type="Pfam" id="PF05691">
    <property type="entry name" value="Raffinose_syn"/>
    <property type="match status" value="2"/>
</dbReference>
<dbReference type="FunCoup" id="A0A090M2D5">
    <property type="interactions" value="66"/>
</dbReference>
<gene>
    <name evidence="5" type="ORF">OT_ostta06g02320</name>
</gene>
<dbReference type="EC" id="2.4.1.82" evidence="2"/>
<dbReference type="EMBL" id="CAID01000006">
    <property type="protein sequence ID" value="CEF98361.1"/>
    <property type="molecule type" value="Genomic_DNA"/>
</dbReference>
<dbReference type="GO" id="GO:0016787">
    <property type="term" value="F:hydrolase activity"/>
    <property type="evidence" value="ECO:0007669"/>
    <property type="project" value="UniProtKB-KW"/>
</dbReference>
<keyword evidence="5" id="KW-0378">Hydrolase</keyword>
<dbReference type="GeneID" id="9835366"/>
<dbReference type="PANTHER" id="PTHR31268">
    <property type="match status" value="1"/>
</dbReference>
<evidence type="ECO:0000256" key="3">
    <source>
        <dbReference type="ARBA" id="ARBA00023277"/>
    </source>
</evidence>
<evidence type="ECO:0000256" key="1">
    <source>
        <dbReference type="ARBA" id="ARBA00007240"/>
    </source>
</evidence>
<evidence type="ECO:0000256" key="4">
    <source>
        <dbReference type="ARBA" id="ARBA00049426"/>
    </source>
</evidence>
<keyword evidence="6" id="KW-1185">Reference proteome</keyword>
<comment type="caution">
    <text evidence="5">The sequence shown here is derived from an EMBL/GenBank/DDBJ whole genome shotgun (WGS) entry which is preliminary data.</text>
</comment>
<name>A0A090M2D5_OSTTA</name>
<keyword evidence="3" id="KW-0119">Carbohydrate metabolism</keyword>
<evidence type="ECO:0000256" key="2">
    <source>
        <dbReference type="ARBA" id="ARBA00012708"/>
    </source>
</evidence>
<reference evidence="5 6" key="2">
    <citation type="journal article" date="2014" name="BMC Genomics">
        <title>An improved genome of the model marine alga Ostreococcus tauri unfolds by assessing Illumina de novo assemblies.</title>
        <authorList>
            <person name="Blanc-Mathieu R."/>
            <person name="Verhelst B."/>
            <person name="Derelle E."/>
            <person name="Rombauts S."/>
            <person name="Bouget F.Y."/>
            <person name="Carre I."/>
            <person name="Chateau A."/>
            <person name="Eyre-Walker A."/>
            <person name="Grimsley N."/>
            <person name="Moreau H."/>
            <person name="Piegu B."/>
            <person name="Rivals E."/>
            <person name="Schackwitz W."/>
            <person name="Van de Peer Y."/>
            <person name="Piganeau G."/>
        </authorList>
    </citation>
    <scope>NUCLEOTIDE SEQUENCE [LARGE SCALE GENOMIC DNA]</scope>
    <source>
        <strain evidence="6">OTTH 0595 / CCAP 157/2 / RCC745</strain>
    </source>
</reference>
<dbReference type="SUPFAM" id="SSF51445">
    <property type="entry name" value="(Trans)glycosidases"/>
    <property type="match status" value="2"/>
</dbReference>
<evidence type="ECO:0000313" key="6">
    <source>
        <dbReference type="Proteomes" id="UP000009170"/>
    </source>
</evidence>
<dbReference type="Gene3D" id="3.20.20.70">
    <property type="entry name" value="Aldolase class I"/>
    <property type="match status" value="1"/>
</dbReference>
<dbReference type="InterPro" id="IPR008811">
    <property type="entry name" value="Glycosyl_hydrolases_36"/>
</dbReference>
<sequence length="839" mass="92526">MRLARRGDAVTLDDGARTRDVFRELGDAFELAIEDEARDGTATTATVHLRGDRARARHRERLCGEMVCTAFVASARCKLWWMAPTWGHGGEDVEAETQFALMELEDGAAYACALPTSGGIFRATLEGTSKGEVWMTVESNCEEEKAIDVDNVMVLACAQSPYEAVKRAMEECRRILGTFELLENKKVPETVDYFGWCTWDAFYTDVTPDGIEEGVETLKSGGTPARFVIIDDGWQSVLPDRTYRKISKKEGTVPDANAVVVPPPTTAATPPSGFFAAMAASFYWNRLHASRFRSITWHIFRWLMNYVFYATLKAVVSSMSNFQHRVYAVKANPKFQKLHVMARGLPKSISQRVLPKFFVKKLAGLTPPRPSQLDLLPEAESVDGLAKVVRKIKTDLGVEYVYCWHALLGYWGGIHPDEENVAKYGSVMKYPRHTPGCLTVEPSQAWDPLTVGGVGVPSPDALQHFYVVMHDYLSESGVDGVKVDAQAVIGALGYKNGGGPAFAKRVHAALEESVRAHFPDNGIINCMCHSTENIYNFKWSALARASDDFYPGNEASHTVHISSVVYNSVFLGEIVLPDWDMFQSQHVAGGLHAATRAIGGCPVYVSDHPGKHDFNVLRQLVFPSGKVLRCRQPGRPTRDCLFRDVNRDGRTALKVWNRNLVNSVIGVFNVQGAYWSRQTNQFASLSKPISPVTAELRPRDVEGIAERSAPDASFVVRSHRRGEIRVLGLKEYTTIMLAHKDWEIFTVAEILRAGDVAFAPIGLSAMYNGGGAIMSADVATDSANVCAYGVGELVCYASRTPKMVDINGQSSGFTFDPRTGTVGIDLGPSEGFHELKIKW</sequence>
<dbReference type="AlphaFoldDB" id="A0A090M2D5"/>
<reference evidence="6" key="1">
    <citation type="journal article" date="2006" name="Proc. Natl. Acad. Sci. U.S.A.">
        <title>Genome analysis of the smallest free-living eukaryote Ostreococcus tauri unveils many unique features.</title>
        <authorList>
            <person name="Derelle E."/>
            <person name="Ferraz C."/>
            <person name="Rombauts S."/>
            <person name="Rouze P."/>
            <person name="Worden A.Z."/>
            <person name="Robbens S."/>
            <person name="Partensky F."/>
            <person name="Degroeve S."/>
            <person name="Echeynie S."/>
            <person name="Cooke R."/>
            <person name="Saeys Y."/>
            <person name="Wuyts J."/>
            <person name="Jabbari K."/>
            <person name="Bowler C."/>
            <person name="Panaud O."/>
            <person name="Piegu B."/>
            <person name="Ball S.G."/>
            <person name="Ral J.-P."/>
            <person name="Bouget F.-Y."/>
            <person name="Piganeau G."/>
            <person name="De Baets B."/>
            <person name="Picard A."/>
            <person name="Delseny M."/>
            <person name="Demaille J."/>
            <person name="Van de Peer Y."/>
            <person name="Moreau H."/>
        </authorList>
    </citation>
    <scope>NUCLEOTIDE SEQUENCE [LARGE SCALE GENOMIC DNA]</scope>
    <source>
        <strain evidence="6">OTTH 0595 / CCAP 157/2 / RCC745</strain>
    </source>
</reference>
<dbReference type="STRING" id="70448.A0A090M2D5"/>
<dbReference type="GO" id="GO:0047274">
    <property type="term" value="F:galactinol-sucrose galactosyltransferase activity"/>
    <property type="evidence" value="ECO:0007669"/>
    <property type="project" value="UniProtKB-EC"/>
</dbReference>